<proteinExistence type="predicted"/>
<sequence>MISRSFCCSLNSPEGLEVAERRDCERLEMHAWLLQKYIALLERVYPGASQLLTSKFDELSENQKLFFRKLATAISIFHALSGMLRVLAALLLLLVGNVLIFQNYGAEDTQRFGSIWISVSVAVIFLDISPFTLLMTRDIDGRSIFPEEISAEAVRIHEKLKPAHDALRRTVELSMLVLGTLMSGYGDLVHLWAVQVLA</sequence>
<evidence type="ECO:0000313" key="3">
    <source>
        <dbReference type="Proteomes" id="UP000237718"/>
    </source>
</evidence>
<protein>
    <submittedName>
        <fullName evidence="2">Uncharacterized protein</fullName>
    </submittedName>
</protein>
<reference evidence="2 3" key="1">
    <citation type="submission" date="2018-03" db="EMBL/GenBank/DDBJ databases">
        <title>Genomic Encyclopedia of Archaeal and Bacterial Type Strains, Phase II (KMG-II): from individual species to whole genera.</title>
        <authorList>
            <person name="Goeker M."/>
        </authorList>
    </citation>
    <scope>NUCLEOTIDE SEQUENCE [LARGE SCALE GENOMIC DNA]</scope>
    <source>
        <strain evidence="2 3">DSM 25328</strain>
    </source>
</reference>
<accession>A0A2T1ALP6</accession>
<organism evidence="2 3">
    <name type="scientific">Tritonibacter scottomollicae</name>
    <name type="common">Epibacterium scottomollicae</name>
    <dbReference type="NCBI Taxonomy" id="483013"/>
    <lineage>
        <taxon>Bacteria</taxon>
        <taxon>Pseudomonadati</taxon>
        <taxon>Pseudomonadota</taxon>
        <taxon>Alphaproteobacteria</taxon>
        <taxon>Rhodobacterales</taxon>
        <taxon>Paracoccaceae</taxon>
        <taxon>Tritonibacter</taxon>
    </lineage>
</organism>
<name>A0A2T1ALP6_TRISK</name>
<keyword evidence="1" id="KW-0472">Membrane</keyword>
<keyword evidence="1" id="KW-0812">Transmembrane</keyword>
<feature type="transmembrane region" description="Helical" evidence="1">
    <location>
        <begin position="115"/>
        <end position="135"/>
    </location>
</feature>
<dbReference type="EMBL" id="PVUF01000002">
    <property type="protein sequence ID" value="PRZ49529.1"/>
    <property type="molecule type" value="Genomic_DNA"/>
</dbReference>
<dbReference type="Proteomes" id="UP000237718">
    <property type="component" value="Unassembled WGS sequence"/>
</dbReference>
<dbReference type="RefSeq" id="WP_133166701.1">
    <property type="nucleotide sequence ID" value="NZ_PVUF01000002.1"/>
</dbReference>
<evidence type="ECO:0000256" key="1">
    <source>
        <dbReference type="SAM" id="Phobius"/>
    </source>
</evidence>
<gene>
    <name evidence="2" type="ORF">CLV89_102273</name>
</gene>
<comment type="caution">
    <text evidence="2">The sequence shown here is derived from an EMBL/GenBank/DDBJ whole genome shotgun (WGS) entry which is preliminary data.</text>
</comment>
<feature type="transmembrane region" description="Helical" evidence="1">
    <location>
        <begin position="70"/>
        <end position="95"/>
    </location>
</feature>
<keyword evidence="1" id="KW-1133">Transmembrane helix</keyword>
<evidence type="ECO:0000313" key="2">
    <source>
        <dbReference type="EMBL" id="PRZ49529.1"/>
    </source>
</evidence>
<dbReference type="AlphaFoldDB" id="A0A2T1ALP6"/>